<evidence type="ECO:0000313" key="3">
    <source>
        <dbReference type="Proteomes" id="UP000076983"/>
    </source>
</evidence>
<evidence type="ECO:0000313" key="2">
    <source>
        <dbReference type="EMBL" id="OAB48830.1"/>
    </source>
</evidence>
<gene>
    <name evidence="2" type="ORF">MGALLINA_04010</name>
</gene>
<feature type="domain" description="DM2" evidence="1">
    <location>
        <begin position="50"/>
        <end position="168"/>
    </location>
</feature>
<organism evidence="2 3">
    <name type="scientific">Mycoplasmopsis gallinarum</name>
    <dbReference type="NCBI Taxonomy" id="29557"/>
    <lineage>
        <taxon>Bacteria</taxon>
        <taxon>Bacillati</taxon>
        <taxon>Mycoplasmatota</taxon>
        <taxon>Mycoplasmoidales</taxon>
        <taxon>Metamycoplasmataceae</taxon>
        <taxon>Mycoplasmopsis</taxon>
    </lineage>
</organism>
<dbReference type="REBASE" id="159059">
    <property type="entry name" value="M.MgaIPTORF4010P"/>
</dbReference>
<sequence>MKIINDQFYTKENVVELCKKSLLQFNNYDVFIEPSAGEGAFLNIFSNTLAYDIDPKQTKIMKQDFLELDLNFNNKKVLVFGNPPFGSRSTLAKKFIKKSISLGANAIAFVLPNIFKKAINQTYKLFPEEWKLINIIDLPKESFYVYDKSQYINYHVPCSFFVWIKNDRSNLPNLRKNKITLEIKEFIFVKRNSLEADLTINGNSGKVRFPHEITNPKAEHFIKINTNFDLIEIKEKLNNLIYQKYSSVNGGNYWINQDQIKEAWIEKYYK</sequence>
<dbReference type="PROSITE" id="PS00092">
    <property type="entry name" value="N6_MTASE"/>
    <property type="match status" value="1"/>
</dbReference>
<dbReference type="Proteomes" id="UP000076983">
    <property type="component" value="Unassembled WGS sequence"/>
</dbReference>
<evidence type="ECO:0000259" key="1">
    <source>
        <dbReference type="Pfam" id="PF26055"/>
    </source>
</evidence>
<dbReference type="EMBL" id="LVLH01000035">
    <property type="protein sequence ID" value="OAB48830.1"/>
    <property type="molecule type" value="Genomic_DNA"/>
</dbReference>
<proteinExistence type="predicted"/>
<reference evidence="2 3" key="1">
    <citation type="submission" date="2016-03" db="EMBL/GenBank/DDBJ databases">
        <title>Genome sequence of Mycoplasma gallinarum strain Mgn_IPT.</title>
        <authorList>
            <person name="Yacoub E."/>
            <person name="Sirand-Pugnet P."/>
            <person name="Barre A."/>
            <person name="Maurier F."/>
            <person name="Blanchard A."/>
            <person name="Ben Abdelmoumen B.M."/>
        </authorList>
    </citation>
    <scope>NUCLEOTIDE SEQUENCE [LARGE SCALE GENOMIC DNA]</scope>
    <source>
        <strain evidence="2 3">Mgn_IPT</strain>
    </source>
</reference>
<dbReference type="OrthoDB" id="95666at2"/>
<dbReference type="SUPFAM" id="SSF53335">
    <property type="entry name" value="S-adenosyl-L-methionine-dependent methyltransferases"/>
    <property type="match status" value="1"/>
</dbReference>
<keyword evidence="3" id="KW-1185">Reference proteome</keyword>
<dbReference type="AlphaFoldDB" id="A0A168RC90"/>
<dbReference type="GO" id="GO:0003676">
    <property type="term" value="F:nucleic acid binding"/>
    <property type="evidence" value="ECO:0007669"/>
    <property type="project" value="InterPro"/>
</dbReference>
<accession>A0A168RC90</accession>
<dbReference type="InterPro" id="IPR058939">
    <property type="entry name" value="Mtase_EDM2"/>
</dbReference>
<dbReference type="InterPro" id="IPR029063">
    <property type="entry name" value="SAM-dependent_MTases_sf"/>
</dbReference>
<dbReference type="GO" id="GO:0032259">
    <property type="term" value="P:methylation"/>
    <property type="evidence" value="ECO:0007669"/>
    <property type="project" value="UniProtKB-KW"/>
</dbReference>
<dbReference type="Pfam" id="PF26055">
    <property type="entry name" value="Mtase_EDM2"/>
    <property type="match status" value="1"/>
</dbReference>
<dbReference type="STRING" id="29557.MGALLINA_04010"/>
<dbReference type="PATRIC" id="fig|29557.3.peg.391"/>
<dbReference type="InterPro" id="IPR002052">
    <property type="entry name" value="DNA_methylase_N6_adenine_CS"/>
</dbReference>
<protein>
    <submittedName>
        <fullName evidence="2">Putative type II DNA modification enzyme(Methyltransferase)</fullName>
    </submittedName>
</protein>
<comment type="caution">
    <text evidence="2">The sequence shown here is derived from an EMBL/GenBank/DDBJ whole genome shotgun (WGS) entry which is preliminary data.</text>
</comment>
<dbReference type="RefSeq" id="WP_063626186.1">
    <property type="nucleotide sequence ID" value="NZ_LVLH01000035.1"/>
</dbReference>
<dbReference type="GO" id="GO:0008168">
    <property type="term" value="F:methyltransferase activity"/>
    <property type="evidence" value="ECO:0007669"/>
    <property type="project" value="UniProtKB-KW"/>
</dbReference>
<keyword evidence="2" id="KW-0489">Methyltransferase</keyword>
<name>A0A168RC90_9BACT</name>
<keyword evidence="2" id="KW-0808">Transferase</keyword>
<dbReference type="Gene3D" id="3.40.50.150">
    <property type="entry name" value="Vaccinia Virus protein VP39"/>
    <property type="match status" value="1"/>
</dbReference>